<reference evidence="1" key="1">
    <citation type="submission" date="2016-03" db="EMBL/GenBank/DDBJ databases">
        <title>Mechanisms controlling the formation of the plant cell surface in tip-growing cells are functionally conserved among land plants.</title>
        <authorList>
            <person name="Honkanen S."/>
            <person name="Jones V.A."/>
            <person name="Morieri G."/>
            <person name="Champion C."/>
            <person name="Hetherington A.J."/>
            <person name="Kelly S."/>
            <person name="Saint-Marcoux D."/>
            <person name="Proust H."/>
            <person name="Prescott H."/>
            <person name="Dolan L."/>
        </authorList>
    </citation>
    <scope>NUCLEOTIDE SEQUENCE [LARGE SCALE GENOMIC DNA]</scope>
    <source>
        <tissue evidence="1">Whole gametophyte</tissue>
    </source>
</reference>
<evidence type="ECO:0000313" key="1">
    <source>
        <dbReference type="EMBL" id="OAE23359.1"/>
    </source>
</evidence>
<organism evidence="1 2">
    <name type="scientific">Marchantia polymorpha subsp. ruderalis</name>
    <dbReference type="NCBI Taxonomy" id="1480154"/>
    <lineage>
        <taxon>Eukaryota</taxon>
        <taxon>Viridiplantae</taxon>
        <taxon>Streptophyta</taxon>
        <taxon>Embryophyta</taxon>
        <taxon>Marchantiophyta</taxon>
        <taxon>Marchantiopsida</taxon>
        <taxon>Marchantiidae</taxon>
        <taxon>Marchantiales</taxon>
        <taxon>Marchantiaceae</taxon>
        <taxon>Marchantia</taxon>
    </lineage>
</organism>
<proteinExistence type="predicted"/>
<accession>A0A176VR43</accession>
<evidence type="ECO:0000313" key="2">
    <source>
        <dbReference type="Proteomes" id="UP000077202"/>
    </source>
</evidence>
<sequence>MVKRASRTSTQIHVVAAEWDSSNDCFVLSGRIVISVAADAELLTGGSVLDSETGLLRSYVVLGRAESIYIWCLDFEQARPDLVVKLPLPNSSSISSKTSGCSVKDCWLVDGPIVVAVWKGQLLLVTSKASYGSTEFSAESEDPQGEIFNTPWEAHVLCSPQSSEQLSLKYYNVPILEKYYGQRYLQSWSYYNLILDPEVPIAHEQSSTGSGLKFIPSKQIPVDLDPRLISCIQPVTVVPSTNGDDSDYIFVGTKDKRLLRYRCGQLVDVTHLDAIPSQLHKNAFSDLIQTETSESWQEARESYSLSWMTCSKSSGYDQIVLLHIASASSAEEGLSSPGAQLELNFTVIHGFSTVTCEGLQQGTQRHLAETKVINDCKLSGMDTICKALQDRVEAGLSQLQVARNERESKGELVRISSCLMQNMVTRWAHEEQSKANVEGKSGTYSVTEQGRLELVRATSVWSRVCGTNWFLMVEIEMTPDGRPDVVLHHVSLLLSSQNCSIGGKSSVLKSHSFGDKRATLVVCIPYHEFSLRPRLPFNISVRAKLPPGHESVLGEQVQFVIGAKSEEHLLQLSAYMQSALRMHELPDDKQERENTLRWFNLCSADGHGPYVANLCFSGLHGIIRLRSVDADLLAGLEQTSVELFTQHHILLM</sequence>
<gene>
    <name evidence="1" type="ORF">AXG93_1660s1170</name>
</gene>
<comment type="caution">
    <text evidence="1">The sequence shown here is derived from an EMBL/GenBank/DDBJ whole genome shotgun (WGS) entry which is preliminary data.</text>
</comment>
<protein>
    <submittedName>
        <fullName evidence="1">Uncharacterized protein</fullName>
    </submittedName>
</protein>
<dbReference type="EMBL" id="LVLJ01002842">
    <property type="protein sequence ID" value="OAE23359.1"/>
    <property type="molecule type" value="Genomic_DNA"/>
</dbReference>
<dbReference type="AlphaFoldDB" id="A0A176VR43"/>
<keyword evidence="2" id="KW-1185">Reference proteome</keyword>
<dbReference type="Proteomes" id="UP000077202">
    <property type="component" value="Unassembled WGS sequence"/>
</dbReference>
<name>A0A176VR43_MARPO</name>